<comment type="caution">
    <text evidence="3">The sequence shown here is derived from an EMBL/GenBank/DDBJ whole genome shotgun (WGS) entry which is preliminary data.</text>
</comment>
<keyword evidence="2" id="KW-1133">Transmembrane helix</keyword>
<proteinExistence type="predicted"/>
<sequence>MYNKIVNNIGVSNGACTPSTPTPTQDALHGFDTDADTTAGTSPSLMSSPPTHRVPHKYVQLLSPPSCVSLPQEPPPPLQLHVDKHWSQVWAVHRRLIKIEAVHAPFYLLVSLLLVLMRLVLPHVLVVNQGADGAALCPDTRVPPCVVLQACRYKPAHLRRFRSSLHPPPSIRDPRHTGTSPLPPLA</sequence>
<feature type="region of interest" description="Disordered" evidence="1">
    <location>
        <begin position="12"/>
        <end position="50"/>
    </location>
</feature>
<name>A0A9P5MQ95_9AGAM</name>
<evidence type="ECO:0000256" key="1">
    <source>
        <dbReference type="SAM" id="MobiDB-lite"/>
    </source>
</evidence>
<reference evidence="3" key="2">
    <citation type="journal article" date="2020" name="Nat. Commun.">
        <title>Large-scale genome sequencing of mycorrhizal fungi provides insights into the early evolution of symbiotic traits.</title>
        <authorList>
            <person name="Miyauchi S."/>
            <person name="Kiss E."/>
            <person name="Kuo A."/>
            <person name="Drula E."/>
            <person name="Kohler A."/>
            <person name="Sanchez-Garcia M."/>
            <person name="Morin E."/>
            <person name="Andreopoulos B."/>
            <person name="Barry K.W."/>
            <person name="Bonito G."/>
            <person name="Buee M."/>
            <person name="Carver A."/>
            <person name="Chen C."/>
            <person name="Cichocki N."/>
            <person name="Clum A."/>
            <person name="Culley D."/>
            <person name="Crous P.W."/>
            <person name="Fauchery L."/>
            <person name="Girlanda M."/>
            <person name="Hayes R.D."/>
            <person name="Keri Z."/>
            <person name="LaButti K."/>
            <person name="Lipzen A."/>
            <person name="Lombard V."/>
            <person name="Magnuson J."/>
            <person name="Maillard F."/>
            <person name="Murat C."/>
            <person name="Nolan M."/>
            <person name="Ohm R.A."/>
            <person name="Pangilinan J."/>
            <person name="Pereira M.F."/>
            <person name="Perotto S."/>
            <person name="Peter M."/>
            <person name="Pfister S."/>
            <person name="Riley R."/>
            <person name="Sitrit Y."/>
            <person name="Stielow J.B."/>
            <person name="Szollosi G."/>
            <person name="Zifcakova L."/>
            <person name="Stursova M."/>
            <person name="Spatafora J.W."/>
            <person name="Tedersoo L."/>
            <person name="Vaario L.M."/>
            <person name="Yamada A."/>
            <person name="Yan M."/>
            <person name="Wang P."/>
            <person name="Xu J."/>
            <person name="Bruns T."/>
            <person name="Baldrian P."/>
            <person name="Vilgalys R."/>
            <person name="Dunand C."/>
            <person name="Henrissat B."/>
            <person name="Grigoriev I.V."/>
            <person name="Hibbett D."/>
            <person name="Nagy L.G."/>
            <person name="Martin F.M."/>
        </authorList>
    </citation>
    <scope>NUCLEOTIDE SEQUENCE</scope>
    <source>
        <strain evidence="3">Prilba</strain>
    </source>
</reference>
<protein>
    <submittedName>
        <fullName evidence="3">Uncharacterized protein</fullName>
    </submittedName>
</protein>
<keyword evidence="2" id="KW-0472">Membrane</keyword>
<keyword evidence="2" id="KW-0812">Transmembrane</keyword>
<keyword evidence="4" id="KW-1185">Reference proteome</keyword>
<feature type="compositionally biased region" description="Polar residues" evidence="1">
    <location>
        <begin position="12"/>
        <end position="25"/>
    </location>
</feature>
<accession>A0A9P5MQ95</accession>
<feature type="transmembrane region" description="Helical" evidence="2">
    <location>
        <begin position="104"/>
        <end position="121"/>
    </location>
</feature>
<gene>
    <name evidence="3" type="ORF">DFH94DRAFT_698835</name>
</gene>
<evidence type="ECO:0000313" key="4">
    <source>
        <dbReference type="Proteomes" id="UP000759537"/>
    </source>
</evidence>
<dbReference type="EMBL" id="WHVB01000047">
    <property type="protein sequence ID" value="KAF8465450.1"/>
    <property type="molecule type" value="Genomic_DNA"/>
</dbReference>
<evidence type="ECO:0000313" key="3">
    <source>
        <dbReference type="EMBL" id="KAF8465450.1"/>
    </source>
</evidence>
<organism evidence="3 4">
    <name type="scientific">Russula ochroleuca</name>
    <dbReference type="NCBI Taxonomy" id="152965"/>
    <lineage>
        <taxon>Eukaryota</taxon>
        <taxon>Fungi</taxon>
        <taxon>Dikarya</taxon>
        <taxon>Basidiomycota</taxon>
        <taxon>Agaricomycotina</taxon>
        <taxon>Agaricomycetes</taxon>
        <taxon>Russulales</taxon>
        <taxon>Russulaceae</taxon>
        <taxon>Russula</taxon>
    </lineage>
</organism>
<feature type="compositionally biased region" description="Polar residues" evidence="1">
    <location>
        <begin position="40"/>
        <end position="50"/>
    </location>
</feature>
<feature type="region of interest" description="Disordered" evidence="1">
    <location>
        <begin position="162"/>
        <end position="186"/>
    </location>
</feature>
<evidence type="ECO:0000256" key="2">
    <source>
        <dbReference type="SAM" id="Phobius"/>
    </source>
</evidence>
<dbReference type="Proteomes" id="UP000759537">
    <property type="component" value="Unassembled WGS sequence"/>
</dbReference>
<dbReference type="AlphaFoldDB" id="A0A9P5MQ95"/>
<reference evidence="3" key="1">
    <citation type="submission" date="2019-10" db="EMBL/GenBank/DDBJ databases">
        <authorList>
            <consortium name="DOE Joint Genome Institute"/>
            <person name="Kuo A."/>
            <person name="Miyauchi S."/>
            <person name="Kiss E."/>
            <person name="Drula E."/>
            <person name="Kohler A."/>
            <person name="Sanchez-Garcia M."/>
            <person name="Andreopoulos B."/>
            <person name="Barry K.W."/>
            <person name="Bonito G."/>
            <person name="Buee M."/>
            <person name="Carver A."/>
            <person name="Chen C."/>
            <person name="Cichocki N."/>
            <person name="Clum A."/>
            <person name="Culley D."/>
            <person name="Crous P.W."/>
            <person name="Fauchery L."/>
            <person name="Girlanda M."/>
            <person name="Hayes R."/>
            <person name="Keri Z."/>
            <person name="LaButti K."/>
            <person name="Lipzen A."/>
            <person name="Lombard V."/>
            <person name="Magnuson J."/>
            <person name="Maillard F."/>
            <person name="Morin E."/>
            <person name="Murat C."/>
            <person name="Nolan M."/>
            <person name="Ohm R."/>
            <person name="Pangilinan J."/>
            <person name="Pereira M."/>
            <person name="Perotto S."/>
            <person name="Peter M."/>
            <person name="Riley R."/>
            <person name="Sitrit Y."/>
            <person name="Stielow B."/>
            <person name="Szollosi G."/>
            <person name="Zifcakova L."/>
            <person name="Stursova M."/>
            <person name="Spatafora J.W."/>
            <person name="Tedersoo L."/>
            <person name="Vaario L.-M."/>
            <person name="Yamada A."/>
            <person name="Yan M."/>
            <person name="Wang P."/>
            <person name="Xu J."/>
            <person name="Bruns T."/>
            <person name="Baldrian P."/>
            <person name="Vilgalys R."/>
            <person name="Henrissat B."/>
            <person name="Grigoriev I.V."/>
            <person name="Hibbett D."/>
            <person name="Nagy L.G."/>
            <person name="Martin F.M."/>
        </authorList>
    </citation>
    <scope>NUCLEOTIDE SEQUENCE</scope>
    <source>
        <strain evidence="3">Prilba</strain>
    </source>
</reference>